<feature type="coiled-coil region" evidence="14">
    <location>
        <begin position="184"/>
        <end position="267"/>
    </location>
</feature>
<dbReference type="CTD" id="8230809"/>
<evidence type="ECO:0000256" key="3">
    <source>
        <dbReference type="ARBA" id="ARBA00009063"/>
    </source>
</evidence>
<evidence type="ECO:0000313" key="17">
    <source>
        <dbReference type="EMBL" id="EEB13536.1"/>
    </source>
</evidence>
<dbReference type="InterPro" id="IPR019529">
    <property type="entry name" value="Syntaxin-18_N"/>
</dbReference>
<reference evidence="17" key="1">
    <citation type="submission" date="2007-04" db="EMBL/GenBank/DDBJ databases">
        <title>Annotation of Pediculus humanus corporis strain USDA.</title>
        <authorList>
            <person name="Kirkness E."/>
            <person name="Hannick L."/>
            <person name="Hass B."/>
            <person name="Bruggner R."/>
            <person name="Lawson D."/>
            <person name="Bidwell S."/>
            <person name="Joardar V."/>
            <person name="Caler E."/>
            <person name="Walenz B."/>
            <person name="Inman J."/>
            <person name="Schobel S."/>
            <person name="Galinsky K."/>
            <person name="Amedeo P."/>
            <person name="Strausberg R."/>
        </authorList>
    </citation>
    <scope>NUCLEOTIDE SEQUENCE</scope>
    <source>
        <strain evidence="17">USDA</strain>
    </source>
</reference>
<dbReference type="Pfam" id="PF10496">
    <property type="entry name" value="Syntaxin-18_N"/>
    <property type="match status" value="1"/>
</dbReference>
<keyword evidence="6 15" id="KW-0812">Transmembrane</keyword>
<evidence type="ECO:0000256" key="9">
    <source>
        <dbReference type="ARBA" id="ARBA00022927"/>
    </source>
</evidence>
<dbReference type="PANTHER" id="PTHR15959">
    <property type="entry name" value="SYNTAXIN-18"/>
    <property type="match status" value="1"/>
</dbReference>
<evidence type="ECO:0000256" key="8">
    <source>
        <dbReference type="ARBA" id="ARBA00022892"/>
    </source>
</evidence>
<dbReference type="FunCoup" id="E0VJI0">
    <property type="interactions" value="1786"/>
</dbReference>
<organism>
    <name type="scientific">Pediculus humanus subsp. corporis</name>
    <name type="common">Body louse</name>
    <dbReference type="NCBI Taxonomy" id="121224"/>
    <lineage>
        <taxon>Eukaryota</taxon>
        <taxon>Metazoa</taxon>
        <taxon>Ecdysozoa</taxon>
        <taxon>Arthropoda</taxon>
        <taxon>Hexapoda</taxon>
        <taxon>Insecta</taxon>
        <taxon>Pterygota</taxon>
        <taxon>Neoptera</taxon>
        <taxon>Paraneoptera</taxon>
        <taxon>Psocodea</taxon>
        <taxon>Troctomorpha</taxon>
        <taxon>Phthiraptera</taxon>
        <taxon>Anoplura</taxon>
        <taxon>Pediculidae</taxon>
        <taxon>Pediculus</taxon>
    </lineage>
</organism>
<dbReference type="InParanoid" id="E0VJI0"/>
<evidence type="ECO:0000256" key="13">
    <source>
        <dbReference type="ARBA" id="ARBA00046280"/>
    </source>
</evidence>
<evidence type="ECO:0000256" key="7">
    <source>
        <dbReference type="ARBA" id="ARBA00022824"/>
    </source>
</evidence>
<sequence length="294" mass="34503">MDMTFLFKAYVKTIKTKNRAFGHVADNDRNRILYEKPPKQEFTVKTKEVIQQITKLFEFLTEHQRSYLNFSNHLLGLPEMSDSERDKIDAGAQKVINMCSSTQVFEHQKTVVLLMEQYLKEIFKFYSELRAIRVQHSLQLKNLNRIDLNKSVKGDNQITSPDPNSNLEKIDYNNETNSLLSKENKLSTEELQIFEQENNELFNELSNLTDEVQQIERKVTKIAELQEIFSEKVLQQDKDMDLISTMIVGTTENVKDANDQIRQAIQRNAGLRVWVLFFLLVMSFSLLFLDWYND</sequence>
<comment type="function">
    <text evidence="1">Syntaxin that may be involved in targeting and fusion of Golgi-derived retrograde transport vesicles with the ER.</text>
</comment>
<evidence type="ECO:0000256" key="2">
    <source>
        <dbReference type="ARBA" id="ARBA00004389"/>
    </source>
</evidence>
<dbReference type="SUPFAM" id="SSF58038">
    <property type="entry name" value="SNARE fusion complex"/>
    <property type="match status" value="1"/>
</dbReference>
<evidence type="ECO:0000259" key="16">
    <source>
        <dbReference type="Pfam" id="PF10496"/>
    </source>
</evidence>
<evidence type="ECO:0000256" key="5">
    <source>
        <dbReference type="ARBA" id="ARBA00022448"/>
    </source>
</evidence>
<accession>E0VJI0</accession>
<dbReference type="STRING" id="121224.E0VJI0"/>
<evidence type="ECO:0000313" key="18">
    <source>
        <dbReference type="EnsemblMetazoa" id="PHUM245410-PA"/>
    </source>
</evidence>
<keyword evidence="12 15" id="KW-0472">Membrane</keyword>
<feature type="transmembrane region" description="Helical" evidence="15">
    <location>
        <begin position="271"/>
        <end position="292"/>
    </location>
</feature>
<dbReference type="GO" id="GO:0015031">
    <property type="term" value="P:protein transport"/>
    <property type="evidence" value="ECO:0007669"/>
    <property type="project" value="UniProtKB-KW"/>
</dbReference>
<reference evidence="18" key="3">
    <citation type="submission" date="2021-02" db="UniProtKB">
        <authorList>
            <consortium name="EnsemblMetazoa"/>
        </authorList>
    </citation>
    <scope>IDENTIFICATION</scope>
    <source>
        <strain evidence="18">USDA</strain>
    </source>
</reference>
<keyword evidence="11 14" id="KW-0175">Coiled coil</keyword>
<dbReference type="GeneID" id="8230809"/>
<dbReference type="OMA" id="FVFQCRE"/>
<name>E0VJI0_PEDHC</name>
<evidence type="ECO:0000256" key="14">
    <source>
        <dbReference type="SAM" id="Coils"/>
    </source>
</evidence>
<dbReference type="Proteomes" id="UP000009046">
    <property type="component" value="Unassembled WGS sequence"/>
</dbReference>
<evidence type="ECO:0000256" key="4">
    <source>
        <dbReference type="ARBA" id="ARBA00019409"/>
    </source>
</evidence>
<keyword evidence="10 15" id="KW-1133">Transmembrane helix</keyword>
<dbReference type="FunFam" id="1.20.5.110:FF:000015">
    <property type="entry name" value="Syntaxin-18, putative"/>
    <property type="match status" value="1"/>
</dbReference>
<protein>
    <recommendedName>
        <fullName evidence="4">Syntaxin-18</fullName>
    </recommendedName>
</protein>
<dbReference type="HOGENOM" id="CLU_071402_1_0_1"/>
<dbReference type="RefSeq" id="XP_002426274.1">
    <property type="nucleotide sequence ID" value="XM_002426229.1"/>
</dbReference>
<keyword evidence="5" id="KW-0813">Transport</keyword>
<keyword evidence="8" id="KW-0931">ER-Golgi transport</keyword>
<keyword evidence="7" id="KW-0256">Endoplasmic reticulum</keyword>
<keyword evidence="9" id="KW-0653">Protein transport</keyword>
<dbReference type="OrthoDB" id="342981at2759"/>
<dbReference type="Gene3D" id="1.20.5.110">
    <property type="match status" value="1"/>
</dbReference>
<keyword evidence="19" id="KW-1185">Reference proteome</keyword>
<dbReference type="EnsemblMetazoa" id="PHUM245410-RA">
    <property type="protein sequence ID" value="PHUM245410-PA"/>
    <property type="gene ID" value="PHUM245410"/>
</dbReference>
<dbReference type="VEuPathDB" id="VectorBase:PHUM245410"/>
<comment type="similarity">
    <text evidence="3">Belongs to the syntaxin family.</text>
</comment>
<comment type="subcellular location">
    <subcellularLocation>
        <location evidence="13">Endomembrane system</location>
        <topology evidence="13">Single-pass type IV membrane protein</topology>
    </subcellularLocation>
    <subcellularLocation>
        <location evidence="2">Endoplasmic reticulum membrane</location>
        <topology evidence="2">Single-pass membrane protein</topology>
    </subcellularLocation>
</comment>
<dbReference type="EMBL" id="DS235222">
    <property type="protein sequence ID" value="EEB13536.1"/>
    <property type="molecule type" value="Genomic_DNA"/>
</dbReference>
<proteinExistence type="inferred from homology"/>
<gene>
    <name evidence="18" type="primary">8230809</name>
    <name evidence="17" type="ORF">Phum_PHUM245410</name>
</gene>
<feature type="domain" description="SNARE-complex protein Syntaxin-18 N-terminal" evidence="16">
    <location>
        <begin position="1"/>
        <end position="88"/>
    </location>
</feature>
<dbReference type="KEGG" id="phu:Phum_PHUM245410"/>
<evidence type="ECO:0000256" key="12">
    <source>
        <dbReference type="ARBA" id="ARBA00023136"/>
    </source>
</evidence>
<dbReference type="GO" id="GO:0006890">
    <property type="term" value="P:retrograde vesicle-mediated transport, Golgi to endoplasmic reticulum"/>
    <property type="evidence" value="ECO:0007669"/>
    <property type="project" value="TreeGrafter"/>
</dbReference>
<evidence type="ECO:0000256" key="6">
    <source>
        <dbReference type="ARBA" id="ARBA00022692"/>
    </source>
</evidence>
<evidence type="ECO:0000256" key="15">
    <source>
        <dbReference type="SAM" id="Phobius"/>
    </source>
</evidence>
<dbReference type="eggNOG" id="KOG3894">
    <property type="taxonomic scope" value="Eukaryota"/>
</dbReference>
<dbReference type="GO" id="GO:0005789">
    <property type="term" value="C:endoplasmic reticulum membrane"/>
    <property type="evidence" value="ECO:0007669"/>
    <property type="project" value="UniProtKB-SubCell"/>
</dbReference>
<evidence type="ECO:0000256" key="1">
    <source>
        <dbReference type="ARBA" id="ARBA00003746"/>
    </source>
</evidence>
<evidence type="ECO:0000256" key="11">
    <source>
        <dbReference type="ARBA" id="ARBA00023054"/>
    </source>
</evidence>
<dbReference type="EMBL" id="AAZO01002842">
    <property type="status" value="NOT_ANNOTATED_CDS"/>
    <property type="molecule type" value="Genomic_DNA"/>
</dbReference>
<evidence type="ECO:0000313" key="19">
    <source>
        <dbReference type="Proteomes" id="UP000009046"/>
    </source>
</evidence>
<dbReference type="PANTHER" id="PTHR15959:SF0">
    <property type="entry name" value="SYNTAXIN-18"/>
    <property type="match status" value="1"/>
</dbReference>
<evidence type="ECO:0000256" key="10">
    <source>
        <dbReference type="ARBA" id="ARBA00022989"/>
    </source>
</evidence>
<reference evidence="17" key="2">
    <citation type="submission" date="2007-04" db="EMBL/GenBank/DDBJ databases">
        <title>The genome of the human body louse.</title>
        <authorList>
            <consortium name="The Human Body Louse Genome Consortium"/>
            <person name="Kirkness E."/>
            <person name="Walenz B."/>
            <person name="Hass B."/>
            <person name="Bruggner R."/>
            <person name="Strausberg R."/>
        </authorList>
    </citation>
    <scope>NUCLEOTIDE SEQUENCE</scope>
    <source>
        <strain evidence="17">USDA</strain>
    </source>
</reference>
<dbReference type="AlphaFoldDB" id="E0VJI0"/>
<dbReference type="GO" id="GO:0031201">
    <property type="term" value="C:SNARE complex"/>
    <property type="evidence" value="ECO:0007669"/>
    <property type="project" value="TreeGrafter"/>
</dbReference>